<sequence>MKIVAAFVLATLSLPFGAAAFAQSAQAPLTRAEVRQQLIEAQADGLLPSNRNDYPPSQDEIARNRARYAAQHAGAMPTATASSDAASDRTTSSQ</sequence>
<feature type="region of interest" description="Disordered" evidence="1">
    <location>
        <begin position="68"/>
        <end position="94"/>
    </location>
</feature>
<dbReference type="RefSeq" id="WP_060243986.1">
    <property type="nucleotide sequence ID" value="NZ_CADFDQ010000015.1"/>
</dbReference>
<accession>A0A132EEV7</accession>
<dbReference type="Proteomes" id="UP000062912">
    <property type="component" value="Unassembled WGS sequence"/>
</dbReference>
<evidence type="ECO:0000313" key="6">
    <source>
        <dbReference type="Proteomes" id="UP001248067"/>
    </source>
</evidence>
<dbReference type="OrthoDB" id="9021950at2"/>
<protein>
    <recommendedName>
        <fullName evidence="7">Purine nucleoside phosphorylase</fullName>
    </recommendedName>
</protein>
<evidence type="ECO:0008006" key="7">
    <source>
        <dbReference type="Google" id="ProtNLM"/>
    </source>
</evidence>
<name>A0A132EEV7_9BURK</name>
<dbReference type="EMBL" id="LPJR01000049">
    <property type="protein sequence ID" value="KWF26124.1"/>
    <property type="molecule type" value="Genomic_DNA"/>
</dbReference>
<comment type="caution">
    <text evidence="3">The sequence shown here is derived from an EMBL/GenBank/DDBJ whole genome shotgun (WGS) entry which is preliminary data.</text>
</comment>
<keyword evidence="2" id="KW-0732">Signal</keyword>
<keyword evidence="6" id="KW-1185">Reference proteome</keyword>
<organism evidence="3 5">
    <name type="scientific">Burkholderia pseudomultivorans</name>
    <dbReference type="NCBI Taxonomy" id="1207504"/>
    <lineage>
        <taxon>Bacteria</taxon>
        <taxon>Pseudomonadati</taxon>
        <taxon>Pseudomonadota</taxon>
        <taxon>Betaproteobacteria</taxon>
        <taxon>Burkholderiales</taxon>
        <taxon>Burkholderiaceae</taxon>
        <taxon>Burkholderia</taxon>
        <taxon>Burkholderia cepacia complex</taxon>
    </lineage>
</organism>
<evidence type="ECO:0000313" key="4">
    <source>
        <dbReference type="EMBL" id="MDR8753359.1"/>
    </source>
</evidence>
<proteinExistence type="predicted"/>
<evidence type="ECO:0000313" key="3">
    <source>
        <dbReference type="EMBL" id="KWF26124.1"/>
    </source>
</evidence>
<evidence type="ECO:0000256" key="1">
    <source>
        <dbReference type="SAM" id="MobiDB-lite"/>
    </source>
</evidence>
<gene>
    <name evidence="4" type="ORF">FEQ00_01771</name>
    <name evidence="3" type="ORF">WT56_21155</name>
</gene>
<dbReference type="AlphaFoldDB" id="A0A132EEV7"/>
<dbReference type="InterPro" id="IPR025421">
    <property type="entry name" value="DUF4148"/>
</dbReference>
<evidence type="ECO:0000256" key="2">
    <source>
        <dbReference type="SAM" id="SignalP"/>
    </source>
</evidence>
<feature type="compositionally biased region" description="Low complexity" evidence="1">
    <location>
        <begin position="78"/>
        <end position="94"/>
    </location>
</feature>
<evidence type="ECO:0000313" key="5">
    <source>
        <dbReference type="Proteomes" id="UP000062912"/>
    </source>
</evidence>
<feature type="signal peptide" evidence="2">
    <location>
        <begin position="1"/>
        <end position="27"/>
    </location>
</feature>
<feature type="chain" id="PRO_5007290699" description="Purine nucleoside phosphorylase" evidence="2">
    <location>
        <begin position="28"/>
        <end position="94"/>
    </location>
</feature>
<dbReference type="EMBL" id="VJSY01000010">
    <property type="protein sequence ID" value="MDR8753359.1"/>
    <property type="molecule type" value="Genomic_DNA"/>
</dbReference>
<dbReference type="Proteomes" id="UP001248067">
    <property type="component" value="Unassembled WGS sequence"/>
</dbReference>
<dbReference type="Pfam" id="PF13663">
    <property type="entry name" value="DUF4148"/>
    <property type="match status" value="1"/>
</dbReference>
<reference evidence="3 5" key="1">
    <citation type="submission" date="2015-11" db="EMBL/GenBank/DDBJ databases">
        <title>Expanding the genomic diversity of Burkholderia species for the development of highly accurate diagnostics.</title>
        <authorList>
            <person name="Sahl J."/>
            <person name="Keim P."/>
            <person name="Wagner D."/>
        </authorList>
    </citation>
    <scope>NUCLEOTIDE SEQUENCE [LARGE SCALE GENOMIC DNA]</scope>
    <source>
        <strain evidence="3 5">MSMB368WGS</strain>
    </source>
</reference>
<reference evidence="4 6" key="2">
    <citation type="submission" date="2019-06" db="EMBL/GenBank/DDBJ databases">
        <title>Evolution of Burkholderia multivorans in the lungs of Cystic Fibrosis patients.</title>
        <authorList>
            <person name="Moreira L.M."/>
        </authorList>
    </citation>
    <scope>NUCLEOTIDE SEQUENCE [LARGE SCALE GENOMIC DNA]</scope>
    <source>
        <strain evidence="4 6">VC13239</strain>
    </source>
</reference>